<accession>A0A6G1EYP1</accession>
<keyword evidence="3" id="KW-1185">Reference proteome</keyword>
<organism evidence="2 3">
    <name type="scientific">Oryza meyeriana var. granulata</name>
    <dbReference type="NCBI Taxonomy" id="110450"/>
    <lineage>
        <taxon>Eukaryota</taxon>
        <taxon>Viridiplantae</taxon>
        <taxon>Streptophyta</taxon>
        <taxon>Embryophyta</taxon>
        <taxon>Tracheophyta</taxon>
        <taxon>Spermatophyta</taxon>
        <taxon>Magnoliopsida</taxon>
        <taxon>Liliopsida</taxon>
        <taxon>Poales</taxon>
        <taxon>Poaceae</taxon>
        <taxon>BOP clade</taxon>
        <taxon>Oryzoideae</taxon>
        <taxon>Oryzeae</taxon>
        <taxon>Oryzinae</taxon>
        <taxon>Oryza</taxon>
        <taxon>Oryza meyeriana</taxon>
    </lineage>
</organism>
<dbReference type="Proteomes" id="UP000479710">
    <property type="component" value="Unassembled WGS sequence"/>
</dbReference>
<feature type="region of interest" description="Disordered" evidence="1">
    <location>
        <begin position="1"/>
        <end position="38"/>
    </location>
</feature>
<evidence type="ECO:0000256" key="1">
    <source>
        <dbReference type="SAM" id="MobiDB-lite"/>
    </source>
</evidence>
<dbReference type="AlphaFoldDB" id="A0A6G1EYP1"/>
<evidence type="ECO:0000313" key="2">
    <source>
        <dbReference type="EMBL" id="KAF0929754.1"/>
    </source>
</evidence>
<gene>
    <name evidence="2" type="ORF">E2562_024443</name>
</gene>
<proteinExistence type="predicted"/>
<reference evidence="2 3" key="1">
    <citation type="submission" date="2019-11" db="EMBL/GenBank/DDBJ databases">
        <title>Whole genome sequence of Oryza granulata.</title>
        <authorList>
            <person name="Li W."/>
        </authorList>
    </citation>
    <scope>NUCLEOTIDE SEQUENCE [LARGE SCALE GENOMIC DNA]</scope>
    <source>
        <strain evidence="3">cv. Menghai</strain>
        <tissue evidence="2">Leaf</tissue>
    </source>
</reference>
<dbReference type="EMBL" id="SPHZ02000002">
    <property type="protein sequence ID" value="KAF0929754.1"/>
    <property type="molecule type" value="Genomic_DNA"/>
</dbReference>
<protein>
    <submittedName>
        <fullName evidence="2">Uncharacterized protein</fullName>
    </submittedName>
</protein>
<sequence>MPGSAFDGEGEEGPGSSAPPSSCQSLEATSTRNRERHLMLEDGSGSPCFGTAETACAHLDLAPNGCLHRAAAAPRPSAASAAIRSVAVEEIVHLLREPLEEVAVAIVTERHPRPAMMEYLI</sequence>
<comment type="caution">
    <text evidence="2">The sequence shown here is derived from an EMBL/GenBank/DDBJ whole genome shotgun (WGS) entry which is preliminary data.</text>
</comment>
<name>A0A6G1EYP1_9ORYZ</name>
<evidence type="ECO:0000313" key="3">
    <source>
        <dbReference type="Proteomes" id="UP000479710"/>
    </source>
</evidence>